<keyword evidence="2" id="KW-1185">Reference proteome</keyword>
<dbReference type="EMBL" id="MU006755">
    <property type="protein sequence ID" value="KAF2621482.1"/>
    <property type="molecule type" value="Genomic_DNA"/>
</dbReference>
<name>A0ACB6RIG4_9PLEO</name>
<protein>
    <submittedName>
        <fullName evidence="1">Uncharacterized protein</fullName>
    </submittedName>
</protein>
<gene>
    <name evidence="1" type="ORF">BU25DRAFT_452729</name>
</gene>
<proteinExistence type="predicted"/>
<organism evidence="1 2">
    <name type="scientific">Macroventuria anomochaeta</name>
    <dbReference type="NCBI Taxonomy" id="301207"/>
    <lineage>
        <taxon>Eukaryota</taxon>
        <taxon>Fungi</taxon>
        <taxon>Dikarya</taxon>
        <taxon>Ascomycota</taxon>
        <taxon>Pezizomycotina</taxon>
        <taxon>Dothideomycetes</taxon>
        <taxon>Pleosporomycetidae</taxon>
        <taxon>Pleosporales</taxon>
        <taxon>Pleosporineae</taxon>
        <taxon>Didymellaceae</taxon>
        <taxon>Macroventuria</taxon>
    </lineage>
</organism>
<dbReference type="Proteomes" id="UP000799754">
    <property type="component" value="Unassembled WGS sequence"/>
</dbReference>
<evidence type="ECO:0000313" key="2">
    <source>
        <dbReference type="Proteomes" id="UP000799754"/>
    </source>
</evidence>
<sequence length="199" mass="22140">MASVPDGEDRVYHIEDGQDGTQRKKGEGLPRVACGRGRHFLLIPRPAAHYGATGRGSNSDSGIPAFCWIPAYGFLCRGVACDGLITTMLLRTGQIRGQRQKSRIRKPFRLLMTPQQRSIHQIHQSTNQIDLSDLIYNQVYMGRFDLKGLRDLAEGSLRIASILDYSQVWMPPTGDFVSCIPPSKYPQATGTRRGKIQAP</sequence>
<accession>A0ACB6RIG4</accession>
<reference evidence="1" key="1">
    <citation type="journal article" date="2020" name="Stud. Mycol.">
        <title>101 Dothideomycetes genomes: a test case for predicting lifestyles and emergence of pathogens.</title>
        <authorList>
            <person name="Haridas S."/>
            <person name="Albert R."/>
            <person name="Binder M."/>
            <person name="Bloem J."/>
            <person name="Labutti K."/>
            <person name="Salamov A."/>
            <person name="Andreopoulos B."/>
            <person name="Baker S."/>
            <person name="Barry K."/>
            <person name="Bills G."/>
            <person name="Bluhm B."/>
            <person name="Cannon C."/>
            <person name="Castanera R."/>
            <person name="Culley D."/>
            <person name="Daum C."/>
            <person name="Ezra D."/>
            <person name="Gonzalez J."/>
            <person name="Henrissat B."/>
            <person name="Kuo A."/>
            <person name="Liang C."/>
            <person name="Lipzen A."/>
            <person name="Lutzoni F."/>
            <person name="Magnuson J."/>
            <person name="Mondo S."/>
            <person name="Nolan M."/>
            <person name="Ohm R."/>
            <person name="Pangilinan J."/>
            <person name="Park H.-J."/>
            <person name="Ramirez L."/>
            <person name="Alfaro M."/>
            <person name="Sun H."/>
            <person name="Tritt A."/>
            <person name="Yoshinaga Y."/>
            <person name="Zwiers L.-H."/>
            <person name="Turgeon B."/>
            <person name="Goodwin S."/>
            <person name="Spatafora J."/>
            <person name="Crous P."/>
            <person name="Grigoriev I."/>
        </authorList>
    </citation>
    <scope>NUCLEOTIDE SEQUENCE</scope>
    <source>
        <strain evidence="1">CBS 525.71</strain>
    </source>
</reference>
<comment type="caution">
    <text evidence="1">The sequence shown here is derived from an EMBL/GenBank/DDBJ whole genome shotgun (WGS) entry which is preliminary data.</text>
</comment>
<evidence type="ECO:0000313" key="1">
    <source>
        <dbReference type="EMBL" id="KAF2621482.1"/>
    </source>
</evidence>